<evidence type="ECO:0000256" key="3">
    <source>
        <dbReference type="ARBA" id="ARBA00012922"/>
    </source>
</evidence>
<dbReference type="Pfam" id="PF01425">
    <property type="entry name" value="Amidase"/>
    <property type="match status" value="1"/>
</dbReference>
<dbReference type="InterPro" id="IPR020556">
    <property type="entry name" value="Amidase_CS"/>
</dbReference>
<dbReference type="PIRSF" id="PIRSF001221">
    <property type="entry name" value="Amidase_fungi"/>
    <property type="match status" value="1"/>
</dbReference>
<feature type="binding site" evidence="6">
    <location>
        <begin position="213"/>
        <end position="216"/>
    </location>
    <ligand>
        <name>substrate</name>
    </ligand>
</feature>
<sequence>MRPLTREAQTSRNTIDSKRARRAEAVKYAPGFSADEHQKYLNATATQIVKNIQAKVWTATAVLEAYLARAAQVHDATNCLTEVFFEEALEEARRLDAEFSKTGALKGPLHGVPISVKDSFNVKGFDSTIGYTRWGNKPAEQDAVTVATLRAAGAIVIAKTNVPQTLLAFESVNPLWGRTLNPWSTAHTPGGSSGGEGAVLAADGAALGLGSDIGGSIRIPSGYCGIYALKPGHGRVSYHGSVGPNPGFEAVRAVAGPMGRSVADLERAARVLFGERGSGNAYLPAPVPYRDVTLPAKLRFGYYLNDGVVKGSPACHRAVLETVEALRKAGHECVEINPPDVARALQLFTGITSADGYEKLTSHLGSDKQESALFLVTLGPRLPGFVRAAAGWAIRTFVGDTQFASFLSHSRRKTVGKYYDYVADKLAFERETRGTLWSAAAGLDAVIAPVQAVPAVPHGGCDRLAPLACSTLLYNIVDSPVGIVPVTRVDPERDALSDAWRVAPGAGSTILERGLYGPKGAYDVRAMKGLPVGVQIVGEAWGEEKVLAMMHVVDAALGPRGFGPGSWDPSKQRGVALA</sequence>
<feature type="active site" description="Charge relay system" evidence="5">
    <location>
        <position position="117"/>
    </location>
</feature>
<evidence type="ECO:0000256" key="5">
    <source>
        <dbReference type="PIRSR" id="PIRSR001221-1"/>
    </source>
</evidence>
<proteinExistence type="inferred from homology"/>
<protein>
    <recommendedName>
        <fullName evidence="3">amidase</fullName>
        <ecNumber evidence="3">3.5.1.4</ecNumber>
    </recommendedName>
</protein>
<feature type="domain" description="Amidase" evidence="7">
    <location>
        <begin position="62"/>
        <end position="547"/>
    </location>
</feature>
<dbReference type="PANTHER" id="PTHR45847">
    <property type="entry name" value="FATTY ACID AMIDE HYDROLASE"/>
    <property type="match status" value="1"/>
</dbReference>
<dbReference type="PROSITE" id="PS00571">
    <property type="entry name" value="AMIDASES"/>
    <property type="match status" value="1"/>
</dbReference>
<name>A0AAD4LHD4_9AGAM</name>
<dbReference type="GO" id="GO:0004040">
    <property type="term" value="F:amidase activity"/>
    <property type="evidence" value="ECO:0007669"/>
    <property type="project" value="UniProtKB-EC"/>
</dbReference>
<dbReference type="InterPro" id="IPR023631">
    <property type="entry name" value="Amidase_dom"/>
</dbReference>
<evidence type="ECO:0000256" key="2">
    <source>
        <dbReference type="ARBA" id="ARBA00009199"/>
    </source>
</evidence>
<dbReference type="PANTHER" id="PTHR45847:SF6">
    <property type="entry name" value="FATTY ACID AMIDE HYDROLASE"/>
    <property type="match status" value="1"/>
</dbReference>
<feature type="active site" description="Acyl-ester intermediate" evidence="5">
    <location>
        <position position="216"/>
    </location>
</feature>
<feature type="binding site" evidence="6">
    <location>
        <position position="192"/>
    </location>
    <ligand>
        <name>substrate</name>
    </ligand>
</feature>
<comment type="catalytic activity">
    <reaction evidence="1">
        <text>a monocarboxylic acid amide + H2O = a monocarboxylate + NH4(+)</text>
        <dbReference type="Rhea" id="RHEA:12020"/>
        <dbReference type="ChEBI" id="CHEBI:15377"/>
        <dbReference type="ChEBI" id="CHEBI:28938"/>
        <dbReference type="ChEBI" id="CHEBI:35757"/>
        <dbReference type="ChEBI" id="CHEBI:83628"/>
        <dbReference type="EC" id="3.5.1.4"/>
    </reaction>
</comment>
<dbReference type="SUPFAM" id="SSF75304">
    <property type="entry name" value="Amidase signature (AS) enzymes"/>
    <property type="match status" value="1"/>
</dbReference>
<dbReference type="InterPro" id="IPR052096">
    <property type="entry name" value="Endocannabinoid_amidase"/>
</dbReference>
<evidence type="ECO:0000313" key="8">
    <source>
        <dbReference type="EMBL" id="KAH8989483.1"/>
    </source>
</evidence>
<feature type="active site" description="Charge relay system" evidence="5">
    <location>
        <position position="192"/>
    </location>
</feature>
<comment type="similarity">
    <text evidence="2">Belongs to the amidase family.</text>
</comment>
<keyword evidence="4" id="KW-0378">Hydrolase</keyword>
<evidence type="ECO:0000259" key="7">
    <source>
        <dbReference type="Pfam" id="PF01425"/>
    </source>
</evidence>
<dbReference type="AlphaFoldDB" id="A0AAD4LHD4"/>
<dbReference type="Gene3D" id="3.90.1300.10">
    <property type="entry name" value="Amidase signature (AS) domain"/>
    <property type="match status" value="1"/>
</dbReference>
<keyword evidence="9" id="KW-1185">Reference proteome</keyword>
<dbReference type="GO" id="GO:0017064">
    <property type="term" value="F:fatty acid amide hydrolase activity"/>
    <property type="evidence" value="ECO:0007669"/>
    <property type="project" value="TreeGrafter"/>
</dbReference>
<dbReference type="EC" id="3.5.1.4" evidence="3"/>
<evidence type="ECO:0000256" key="6">
    <source>
        <dbReference type="PIRSR" id="PIRSR001221-2"/>
    </source>
</evidence>
<dbReference type="FunFam" id="3.90.1300.10:FF:000003">
    <property type="entry name" value="Amidase signature enzyme"/>
    <property type="match status" value="1"/>
</dbReference>
<comment type="caution">
    <text evidence="8">The sequence shown here is derived from an EMBL/GenBank/DDBJ whole genome shotgun (WGS) entry which is preliminary data.</text>
</comment>
<dbReference type="GO" id="GO:0009062">
    <property type="term" value="P:fatty acid catabolic process"/>
    <property type="evidence" value="ECO:0007669"/>
    <property type="project" value="TreeGrafter"/>
</dbReference>
<gene>
    <name evidence="8" type="ORF">EDB92DRAFT_1868552</name>
</gene>
<evidence type="ECO:0000313" key="9">
    <source>
        <dbReference type="Proteomes" id="UP001201163"/>
    </source>
</evidence>
<dbReference type="EMBL" id="JAKELL010000037">
    <property type="protein sequence ID" value="KAH8989483.1"/>
    <property type="molecule type" value="Genomic_DNA"/>
</dbReference>
<dbReference type="Proteomes" id="UP001201163">
    <property type="component" value="Unassembled WGS sequence"/>
</dbReference>
<accession>A0AAD4LHD4</accession>
<organism evidence="8 9">
    <name type="scientific">Lactarius akahatsu</name>
    <dbReference type="NCBI Taxonomy" id="416441"/>
    <lineage>
        <taxon>Eukaryota</taxon>
        <taxon>Fungi</taxon>
        <taxon>Dikarya</taxon>
        <taxon>Basidiomycota</taxon>
        <taxon>Agaricomycotina</taxon>
        <taxon>Agaricomycetes</taxon>
        <taxon>Russulales</taxon>
        <taxon>Russulaceae</taxon>
        <taxon>Lactarius</taxon>
    </lineage>
</organism>
<feature type="binding site" evidence="6">
    <location>
        <position position="166"/>
    </location>
    <ligand>
        <name>substrate</name>
    </ligand>
</feature>
<evidence type="ECO:0000256" key="1">
    <source>
        <dbReference type="ARBA" id="ARBA00001311"/>
    </source>
</evidence>
<dbReference type="InterPro" id="IPR036928">
    <property type="entry name" value="AS_sf"/>
</dbReference>
<evidence type="ECO:0000256" key="4">
    <source>
        <dbReference type="ARBA" id="ARBA00022801"/>
    </source>
</evidence>
<reference evidence="8" key="1">
    <citation type="submission" date="2022-01" db="EMBL/GenBank/DDBJ databases">
        <title>Comparative genomics reveals a dynamic genome evolution in the ectomycorrhizal milk-cap (Lactarius) mushrooms.</title>
        <authorList>
            <consortium name="DOE Joint Genome Institute"/>
            <person name="Lebreton A."/>
            <person name="Tang N."/>
            <person name="Kuo A."/>
            <person name="LaButti K."/>
            <person name="Drula E."/>
            <person name="Barry K."/>
            <person name="Clum A."/>
            <person name="Lipzen A."/>
            <person name="Mousain D."/>
            <person name="Ng V."/>
            <person name="Wang R."/>
            <person name="Wang X."/>
            <person name="Dai Y."/>
            <person name="Henrissat B."/>
            <person name="Grigoriev I.V."/>
            <person name="Guerin-Laguette A."/>
            <person name="Yu F."/>
            <person name="Martin F.M."/>
        </authorList>
    </citation>
    <scope>NUCLEOTIDE SEQUENCE</scope>
    <source>
        <strain evidence="8">QP</strain>
    </source>
</reference>